<organism evidence="2 3">
    <name type="scientific">Photobacterium lipolyticum</name>
    <dbReference type="NCBI Taxonomy" id="266810"/>
    <lineage>
        <taxon>Bacteria</taxon>
        <taxon>Pseudomonadati</taxon>
        <taxon>Pseudomonadota</taxon>
        <taxon>Gammaproteobacteria</taxon>
        <taxon>Vibrionales</taxon>
        <taxon>Vibrionaceae</taxon>
        <taxon>Photobacterium</taxon>
    </lineage>
</organism>
<evidence type="ECO:0000256" key="1">
    <source>
        <dbReference type="SAM" id="SignalP"/>
    </source>
</evidence>
<dbReference type="Proteomes" id="UP000240904">
    <property type="component" value="Unassembled WGS sequence"/>
</dbReference>
<keyword evidence="3" id="KW-1185">Reference proteome</keyword>
<sequence length="210" mass="22268">MRKTNIALFVAVVVSSPIAFASGGDWGGGSETETNQNVDNTNIVIDDVANHKLDYSATDSFNKDLEITGSFKSDDDKLIMTDMNNTDIDKEIEDSYNSLSATDNSKHTYSETFTFTMEKNEFVAESDLEGEVTHSEVTYGAGSGGKYGGHSYGKNYGHGQAAGSELKVTQSNDMSNAFASASGINIAGQNAGNNALVQQSVSTNAILSGQ</sequence>
<dbReference type="EMBL" id="PYMC01000006">
    <property type="protein sequence ID" value="PSW05170.1"/>
    <property type="molecule type" value="Genomic_DNA"/>
</dbReference>
<keyword evidence="1" id="KW-0732">Signal</keyword>
<evidence type="ECO:0000313" key="2">
    <source>
        <dbReference type="EMBL" id="PSW05170.1"/>
    </source>
</evidence>
<dbReference type="AlphaFoldDB" id="A0A2T3MZ39"/>
<protein>
    <recommendedName>
        <fullName evidence="4">Curlin</fullName>
    </recommendedName>
</protein>
<gene>
    <name evidence="2" type="ORF">C9I89_10305</name>
</gene>
<evidence type="ECO:0008006" key="4">
    <source>
        <dbReference type="Google" id="ProtNLM"/>
    </source>
</evidence>
<accession>A0A2T3MZ39</accession>
<feature type="chain" id="PRO_5015594465" description="Curlin" evidence="1">
    <location>
        <begin position="22"/>
        <end position="210"/>
    </location>
</feature>
<dbReference type="RefSeq" id="WP_107283270.1">
    <property type="nucleotide sequence ID" value="NZ_PYMC01000006.1"/>
</dbReference>
<feature type="signal peptide" evidence="1">
    <location>
        <begin position="1"/>
        <end position="21"/>
    </location>
</feature>
<proteinExistence type="predicted"/>
<name>A0A2T3MZ39_9GAMM</name>
<dbReference type="OrthoDB" id="5815307at2"/>
<reference evidence="2 3" key="1">
    <citation type="submission" date="2018-03" db="EMBL/GenBank/DDBJ databases">
        <title>Whole genome sequencing of Histamine producing bacteria.</title>
        <authorList>
            <person name="Butler K."/>
        </authorList>
    </citation>
    <scope>NUCLEOTIDE SEQUENCE [LARGE SCALE GENOMIC DNA]</scope>
    <source>
        <strain evidence="2 3">DSM 16190</strain>
    </source>
</reference>
<evidence type="ECO:0000313" key="3">
    <source>
        <dbReference type="Proteomes" id="UP000240904"/>
    </source>
</evidence>
<comment type="caution">
    <text evidence="2">The sequence shown here is derived from an EMBL/GenBank/DDBJ whole genome shotgun (WGS) entry which is preliminary data.</text>
</comment>